<dbReference type="InterPro" id="IPR000184">
    <property type="entry name" value="Bac_surfAg_D15"/>
</dbReference>
<feature type="domain" description="Bacterial surface antigen (D15)" evidence="3">
    <location>
        <begin position="124"/>
        <end position="375"/>
    </location>
</feature>
<evidence type="ECO:0000313" key="4">
    <source>
        <dbReference type="EMBL" id="MBK0383332.1"/>
    </source>
</evidence>
<comment type="subcellular location">
    <subcellularLocation>
        <location evidence="1">Membrane</location>
    </subcellularLocation>
</comment>
<gene>
    <name evidence="4" type="ORF">I5M32_10205</name>
</gene>
<dbReference type="RefSeq" id="WP_200586142.1">
    <property type="nucleotide sequence ID" value="NZ_JAEHFY010000013.1"/>
</dbReference>
<accession>A0ABS1BKC3</accession>
<proteinExistence type="predicted"/>
<evidence type="ECO:0000313" key="5">
    <source>
        <dbReference type="Proteomes" id="UP000660024"/>
    </source>
</evidence>
<evidence type="ECO:0000259" key="3">
    <source>
        <dbReference type="Pfam" id="PF01103"/>
    </source>
</evidence>
<dbReference type="EMBL" id="JAEHFY010000013">
    <property type="protein sequence ID" value="MBK0383332.1"/>
    <property type="molecule type" value="Genomic_DNA"/>
</dbReference>
<protein>
    <submittedName>
        <fullName evidence="4">BamA/TamA family outer membrane protein</fullName>
    </submittedName>
</protein>
<keyword evidence="2" id="KW-0472">Membrane</keyword>
<keyword evidence="5" id="KW-1185">Reference proteome</keyword>
<comment type="caution">
    <text evidence="4">The sequence shown here is derived from an EMBL/GenBank/DDBJ whole genome shotgun (WGS) entry which is preliminary data.</text>
</comment>
<dbReference type="Gene3D" id="2.40.160.50">
    <property type="entry name" value="membrane protein fhac: a member of the omp85/tpsb transporter family"/>
    <property type="match status" value="1"/>
</dbReference>
<evidence type="ECO:0000256" key="1">
    <source>
        <dbReference type="ARBA" id="ARBA00004370"/>
    </source>
</evidence>
<dbReference type="Proteomes" id="UP000660024">
    <property type="component" value="Unassembled WGS sequence"/>
</dbReference>
<reference evidence="4 5" key="1">
    <citation type="submission" date="2020-12" db="EMBL/GenBank/DDBJ databases">
        <title>Bacterial novel species Pedobacter sp. SD-b isolated from soil.</title>
        <authorList>
            <person name="Jung H.-Y."/>
        </authorList>
    </citation>
    <scope>NUCLEOTIDE SEQUENCE [LARGE SCALE GENOMIC DNA]</scope>
    <source>
        <strain evidence="4 5">SD-b</strain>
    </source>
</reference>
<evidence type="ECO:0000256" key="2">
    <source>
        <dbReference type="ARBA" id="ARBA00023136"/>
    </source>
</evidence>
<organism evidence="4 5">
    <name type="scientific">Pedobacter segetis</name>
    <dbReference type="NCBI Taxonomy" id="2793069"/>
    <lineage>
        <taxon>Bacteria</taxon>
        <taxon>Pseudomonadati</taxon>
        <taxon>Bacteroidota</taxon>
        <taxon>Sphingobacteriia</taxon>
        <taxon>Sphingobacteriales</taxon>
        <taxon>Sphingobacteriaceae</taxon>
        <taxon>Pedobacter</taxon>
    </lineage>
</organism>
<name>A0ABS1BKC3_9SPHI</name>
<dbReference type="Pfam" id="PF01103">
    <property type="entry name" value="Omp85"/>
    <property type="match status" value="1"/>
</dbReference>
<sequence length="375" mass="42581">MKKFFYSIIISISPFCASAQNKIIEKLFSNDTTRHNSFLPVPLIGFSQEAGFQFGAAGIYSFYTDYKDKETKASQIYGVAAFSTKKQLQLSFKTDAWAPKNNYHYLIETKYYDQTFNFYGTGNNTRLADEDLLNLKRLRLNAEIEKKVIPKLYLGGGVEYENLVYADKEIGGIYTTNPNYVDKNGGQFLFFKGTFFYDTRDNVSYSSSGIYFKTQFGFSPDFFGAPNFEGSIITADVRNFHKISDKINLGLNATFESLSSSHPIPFYVLRQLGNDQFMRGYYTGRYRDENLITSQAEIRYRPVPRFGLVAFGGAGKVYSKGNFSDNSFKPTYGIGGRIFFDLEKGLALRFDYALGEKPIGEKRISGFYISLGEAF</sequence>